<evidence type="ECO:0000313" key="2">
    <source>
        <dbReference type="Proteomes" id="UP000521199"/>
    </source>
</evidence>
<sequence length="101" mass="11187">MSHVIEQWWIAVLGHTAVWARLRVLDSGVAQVFDCDGRTLPYDSEDSARNALLDAEFRAFDGLDEEDALAMGFSLDEISPPRADDDETLREAMIQPLGGHA</sequence>
<dbReference type="Proteomes" id="UP000521199">
    <property type="component" value="Unassembled WGS sequence"/>
</dbReference>
<dbReference type="EMBL" id="JACHHP010000003">
    <property type="protein sequence ID" value="MBB5208627.1"/>
    <property type="molecule type" value="Genomic_DNA"/>
</dbReference>
<accession>A0A7W8FZM4</accession>
<name>A0A7W8FZM4_9GAMM</name>
<reference evidence="1 2" key="1">
    <citation type="submission" date="2020-08" db="EMBL/GenBank/DDBJ databases">
        <title>Genomic Encyclopedia of Type Strains, Phase IV (KMG-IV): sequencing the most valuable type-strain genomes for metagenomic binning, comparative biology and taxonomic classification.</title>
        <authorList>
            <person name="Goeker M."/>
        </authorList>
    </citation>
    <scope>NUCLEOTIDE SEQUENCE [LARGE SCALE GENOMIC DNA]</scope>
    <source>
        <strain evidence="1 2">DSM 24163</strain>
    </source>
</reference>
<comment type="caution">
    <text evidence="1">The sequence shown here is derived from an EMBL/GenBank/DDBJ whole genome shotgun (WGS) entry which is preliminary data.</text>
</comment>
<evidence type="ECO:0000313" key="1">
    <source>
        <dbReference type="EMBL" id="MBB5208627.1"/>
    </source>
</evidence>
<gene>
    <name evidence="1" type="ORF">HNQ52_002169</name>
</gene>
<protein>
    <submittedName>
        <fullName evidence="1">Uncharacterized protein</fullName>
    </submittedName>
</protein>
<keyword evidence="2" id="KW-1185">Reference proteome</keyword>
<dbReference type="RefSeq" id="WP_183961143.1">
    <property type="nucleotide sequence ID" value="NZ_JACHHP010000003.1"/>
</dbReference>
<organism evidence="1 2">
    <name type="scientific">Chiayiivirga flava</name>
    <dbReference type="NCBI Taxonomy" id="659595"/>
    <lineage>
        <taxon>Bacteria</taxon>
        <taxon>Pseudomonadati</taxon>
        <taxon>Pseudomonadota</taxon>
        <taxon>Gammaproteobacteria</taxon>
        <taxon>Lysobacterales</taxon>
        <taxon>Lysobacteraceae</taxon>
        <taxon>Chiayiivirga</taxon>
    </lineage>
</organism>
<dbReference type="AlphaFoldDB" id="A0A7W8FZM4"/>
<proteinExistence type="predicted"/>